<dbReference type="RefSeq" id="WP_270025061.1">
    <property type="nucleotide sequence ID" value="NZ_JAPDDP010000015.1"/>
</dbReference>
<feature type="transmembrane region" description="Helical" evidence="6">
    <location>
        <begin position="187"/>
        <end position="207"/>
    </location>
</feature>
<dbReference type="GO" id="GO:0016987">
    <property type="term" value="F:sigma factor activity"/>
    <property type="evidence" value="ECO:0007669"/>
    <property type="project" value="UniProtKB-KW"/>
</dbReference>
<proteinExistence type="inferred from homology"/>
<keyword evidence="9" id="KW-1185">Reference proteome</keyword>
<sequence>MPASRATAFDRLAPDQRAAVELVLRQGRSYGELSDLLGMPEETIRARARGGVATLAPDLPAPGRSGEIADWLLGQQSEAHAKRTRELLLSDPAAHTWAATVAAPLRDTAGGEAVPELPTSPDAETPRVNGKSRRAVTRDEATPTDREAARDETAPTPRADQAGEDADAPEPHAPVGHDGGSSSRLGGALLIGAAVVIVAAVIAFVFLQGDDEPETAATGDTPTATATPATTAVGSNQFALRGPAGSSSIALAQIFEAQDKTVRFALAGQGVAPNADGERYSIWLTRQDGKPLLLGDVNEPVAENGELTAAGPGNDDAPKFLEWLQTYDAMAITLDEKGAKEPGKVILTGTLPRG</sequence>
<evidence type="ECO:0000313" key="8">
    <source>
        <dbReference type="EMBL" id="MDA0180747.1"/>
    </source>
</evidence>
<gene>
    <name evidence="8" type="ORF">OJ997_10620</name>
</gene>
<dbReference type="AlphaFoldDB" id="A0A9X3NGH8"/>
<comment type="similarity">
    <text evidence="1">Belongs to the sigma-70 factor family. ECF subfamily.</text>
</comment>
<feature type="compositionally biased region" description="Basic and acidic residues" evidence="5">
    <location>
        <begin position="136"/>
        <end position="153"/>
    </location>
</feature>
<dbReference type="EMBL" id="JAPDDP010000015">
    <property type="protein sequence ID" value="MDA0180747.1"/>
    <property type="molecule type" value="Genomic_DNA"/>
</dbReference>
<evidence type="ECO:0000256" key="3">
    <source>
        <dbReference type="ARBA" id="ARBA00023082"/>
    </source>
</evidence>
<evidence type="ECO:0000256" key="4">
    <source>
        <dbReference type="ARBA" id="ARBA00023163"/>
    </source>
</evidence>
<dbReference type="InterPro" id="IPR013249">
    <property type="entry name" value="RNA_pol_sigma70_r4_t2"/>
</dbReference>
<feature type="region of interest" description="Disordered" evidence="5">
    <location>
        <begin position="110"/>
        <end position="181"/>
    </location>
</feature>
<dbReference type="Gene3D" id="1.10.10.10">
    <property type="entry name" value="Winged helix-like DNA-binding domain superfamily/Winged helix DNA-binding domain"/>
    <property type="match status" value="1"/>
</dbReference>
<keyword evidence="3" id="KW-0731">Sigma factor</keyword>
<dbReference type="GO" id="GO:0006352">
    <property type="term" value="P:DNA-templated transcription initiation"/>
    <property type="evidence" value="ECO:0007669"/>
    <property type="project" value="InterPro"/>
</dbReference>
<dbReference type="GO" id="GO:0003677">
    <property type="term" value="F:DNA binding"/>
    <property type="evidence" value="ECO:0007669"/>
    <property type="project" value="InterPro"/>
</dbReference>
<dbReference type="Pfam" id="PF08281">
    <property type="entry name" value="Sigma70_r4_2"/>
    <property type="match status" value="1"/>
</dbReference>
<evidence type="ECO:0000256" key="1">
    <source>
        <dbReference type="ARBA" id="ARBA00010641"/>
    </source>
</evidence>
<evidence type="ECO:0000256" key="5">
    <source>
        <dbReference type="SAM" id="MobiDB-lite"/>
    </source>
</evidence>
<organism evidence="8 9">
    <name type="scientific">Solirubrobacter phytolaccae</name>
    <dbReference type="NCBI Taxonomy" id="1404360"/>
    <lineage>
        <taxon>Bacteria</taxon>
        <taxon>Bacillati</taxon>
        <taxon>Actinomycetota</taxon>
        <taxon>Thermoleophilia</taxon>
        <taxon>Solirubrobacterales</taxon>
        <taxon>Solirubrobacteraceae</taxon>
        <taxon>Solirubrobacter</taxon>
    </lineage>
</organism>
<dbReference type="Proteomes" id="UP001147653">
    <property type="component" value="Unassembled WGS sequence"/>
</dbReference>
<reference evidence="8" key="1">
    <citation type="submission" date="2022-10" db="EMBL/GenBank/DDBJ databases">
        <title>The WGS of Solirubrobacter phytolaccae KCTC 29190.</title>
        <authorList>
            <person name="Jiang Z."/>
        </authorList>
    </citation>
    <scope>NUCLEOTIDE SEQUENCE</scope>
    <source>
        <strain evidence="8">KCTC 29190</strain>
    </source>
</reference>
<dbReference type="InterPro" id="IPR036388">
    <property type="entry name" value="WH-like_DNA-bd_sf"/>
</dbReference>
<protein>
    <recommendedName>
        <fullName evidence="7">RNA polymerase sigma factor 70 region 4 type 2 domain-containing protein</fullName>
    </recommendedName>
</protein>
<comment type="caution">
    <text evidence="8">The sequence shown here is derived from an EMBL/GenBank/DDBJ whole genome shotgun (WGS) entry which is preliminary data.</text>
</comment>
<evidence type="ECO:0000313" key="9">
    <source>
        <dbReference type="Proteomes" id="UP001147653"/>
    </source>
</evidence>
<accession>A0A9X3NGH8</accession>
<evidence type="ECO:0000256" key="6">
    <source>
        <dbReference type="SAM" id="Phobius"/>
    </source>
</evidence>
<keyword evidence="6" id="KW-0812">Transmembrane</keyword>
<name>A0A9X3NGH8_9ACTN</name>
<dbReference type="InterPro" id="IPR013324">
    <property type="entry name" value="RNA_pol_sigma_r3/r4-like"/>
</dbReference>
<keyword evidence="2" id="KW-0805">Transcription regulation</keyword>
<dbReference type="SUPFAM" id="SSF88659">
    <property type="entry name" value="Sigma3 and sigma4 domains of RNA polymerase sigma factors"/>
    <property type="match status" value="1"/>
</dbReference>
<keyword evidence="6" id="KW-0472">Membrane</keyword>
<keyword evidence="6" id="KW-1133">Transmembrane helix</keyword>
<evidence type="ECO:0000259" key="7">
    <source>
        <dbReference type="Pfam" id="PF08281"/>
    </source>
</evidence>
<feature type="domain" description="RNA polymerase sigma factor 70 region 4 type 2" evidence="7">
    <location>
        <begin position="8"/>
        <end position="49"/>
    </location>
</feature>
<evidence type="ECO:0000256" key="2">
    <source>
        <dbReference type="ARBA" id="ARBA00023015"/>
    </source>
</evidence>
<keyword evidence="4" id="KW-0804">Transcription</keyword>